<keyword evidence="2 3" id="KW-0040">ANK repeat</keyword>
<gene>
    <name evidence="5" type="ORF">TCAL_11963</name>
</gene>
<accession>A0A553NB54</accession>
<dbReference type="AlphaFoldDB" id="A0A553NB54"/>
<dbReference type="PANTHER" id="PTHR24173:SF83">
    <property type="entry name" value="SOCS BOX DOMAIN-CONTAINING PROTEIN"/>
    <property type="match status" value="1"/>
</dbReference>
<dbReference type="PANTHER" id="PTHR24173">
    <property type="entry name" value="ANKYRIN REPEAT CONTAINING"/>
    <property type="match status" value="1"/>
</dbReference>
<name>A0A553NB54_TIGCA</name>
<feature type="region of interest" description="Disordered" evidence="4">
    <location>
        <begin position="1"/>
        <end position="41"/>
    </location>
</feature>
<dbReference type="InterPro" id="IPR036770">
    <property type="entry name" value="Ankyrin_rpt-contain_sf"/>
</dbReference>
<sequence length="193" mass="21590">MYDTYTFQGQVYSPAFSEPPSPMSTSSDGDESSNESGYPPKVYTPPVEAFVNKKPRFPTIYHEALQPLSPCTTLSVPQGCVVRPTHKSHVDVGLQNEFLALLRVSDLSKIEMFLREHSEDLDVNQFNEFGDTPIHEACVQGNLNLVKCLVQYGADSRLSNRDGFTLMHLASFSGRSDLLAYVLTLRNRDHSRS</sequence>
<dbReference type="OrthoDB" id="5314041at2759"/>
<evidence type="ECO:0000256" key="1">
    <source>
        <dbReference type="ARBA" id="ARBA00022737"/>
    </source>
</evidence>
<dbReference type="Pfam" id="PF12796">
    <property type="entry name" value="Ank_2"/>
    <property type="match status" value="1"/>
</dbReference>
<reference evidence="5 6" key="1">
    <citation type="journal article" date="2018" name="Nat. Ecol. Evol.">
        <title>Genomic signatures of mitonuclear coevolution across populations of Tigriopus californicus.</title>
        <authorList>
            <person name="Barreto F.S."/>
            <person name="Watson E.T."/>
            <person name="Lima T.G."/>
            <person name="Willett C.S."/>
            <person name="Edmands S."/>
            <person name="Li W."/>
            <person name="Burton R.S."/>
        </authorList>
    </citation>
    <scope>NUCLEOTIDE SEQUENCE [LARGE SCALE GENOMIC DNA]</scope>
    <source>
        <strain evidence="5 6">San Diego</strain>
    </source>
</reference>
<keyword evidence="6" id="KW-1185">Reference proteome</keyword>
<keyword evidence="1" id="KW-0677">Repeat</keyword>
<feature type="compositionally biased region" description="Polar residues" evidence="4">
    <location>
        <begin position="1"/>
        <end position="11"/>
    </location>
</feature>
<dbReference type="InterPro" id="IPR002110">
    <property type="entry name" value="Ankyrin_rpt"/>
</dbReference>
<evidence type="ECO:0000256" key="3">
    <source>
        <dbReference type="PROSITE-ProRule" id="PRU00023"/>
    </source>
</evidence>
<dbReference type="PROSITE" id="PS50297">
    <property type="entry name" value="ANK_REP_REGION"/>
    <property type="match status" value="1"/>
</dbReference>
<evidence type="ECO:0000313" key="5">
    <source>
        <dbReference type="EMBL" id="TRY62647.1"/>
    </source>
</evidence>
<organism evidence="5 6">
    <name type="scientific">Tigriopus californicus</name>
    <name type="common">Marine copepod</name>
    <dbReference type="NCBI Taxonomy" id="6832"/>
    <lineage>
        <taxon>Eukaryota</taxon>
        <taxon>Metazoa</taxon>
        <taxon>Ecdysozoa</taxon>
        <taxon>Arthropoda</taxon>
        <taxon>Crustacea</taxon>
        <taxon>Multicrustacea</taxon>
        <taxon>Hexanauplia</taxon>
        <taxon>Copepoda</taxon>
        <taxon>Harpacticoida</taxon>
        <taxon>Harpacticidae</taxon>
        <taxon>Tigriopus</taxon>
    </lineage>
</organism>
<dbReference type="STRING" id="6832.A0A553NB54"/>
<dbReference type="EMBL" id="VCGU01000458">
    <property type="protein sequence ID" value="TRY62647.1"/>
    <property type="molecule type" value="Genomic_DNA"/>
</dbReference>
<dbReference type="Gene3D" id="1.25.40.20">
    <property type="entry name" value="Ankyrin repeat-containing domain"/>
    <property type="match status" value="1"/>
</dbReference>
<dbReference type="SMART" id="SM00248">
    <property type="entry name" value="ANK"/>
    <property type="match status" value="2"/>
</dbReference>
<protein>
    <submittedName>
        <fullName evidence="5">Uncharacterized protein</fullName>
    </submittedName>
</protein>
<dbReference type="SUPFAM" id="SSF48403">
    <property type="entry name" value="Ankyrin repeat"/>
    <property type="match status" value="1"/>
</dbReference>
<evidence type="ECO:0000256" key="4">
    <source>
        <dbReference type="SAM" id="MobiDB-lite"/>
    </source>
</evidence>
<feature type="repeat" description="ANK" evidence="3">
    <location>
        <begin position="129"/>
        <end position="161"/>
    </location>
</feature>
<comment type="caution">
    <text evidence="5">The sequence shown here is derived from an EMBL/GenBank/DDBJ whole genome shotgun (WGS) entry which is preliminary data.</text>
</comment>
<evidence type="ECO:0000313" key="6">
    <source>
        <dbReference type="Proteomes" id="UP000318571"/>
    </source>
</evidence>
<dbReference type="PROSITE" id="PS50088">
    <property type="entry name" value="ANK_REPEAT"/>
    <property type="match status" value="1"/>
</dbReference>
<proteinExistence type="predicted"/>
<evidence type="ECO:0000256" key="2">
    <source>
        <dbReference type="ARBA" id="ARBA00023043"/>
    </source>
</evidence>
<dbReference type="Proteomes" id="UP000318571">
    <property type="component" value="Chromosome 10"/>
</dbReference>